<organism evidence="2">
    <name type="scientific">Phaeomonas parva</name>
    <dbReference type="NCBI Taxonomy" id="124430"/>
    <lineage>
        <taxon>Eukaryota</taxon>
        <taxon>Sar</taxon>
        <taxon>Stramenopiles</taxon>
        <taxon>Ochrophyta</taxon>
        <taxon>Pinguiophyceae</taxon>
        <taxon>Pinguiochrysidales</taxon>
        <taxon>Pinguiochrysidaceae</taxon>
        <taxon>Phaeomonas</taxon>
    </lineage>
</organism>
<dbReference type="AlphaFoldDB" id="A0A6U4FW40"/>
<dbReference type="PANTHER" id="PTHR13238">
    <property type="entry name" value="PROTEIN C21ORF59"/>
    <property type="match status" value="1"/>
</dbReference>
<evidence type="ECO:0000313" key="2">
    <source>
        <dbReference type="EMBL" id="CAD9253978.1"/>
    </source>
</evidence>
<reference evidence="2" key="1">
    <citation type="submission" date="2021-01" db="EMBL/GenBank/DDBJ databases">
        <authorList>
            <person name="Corre E."/>
            <person name="Pelletier E."/>
            <person name="Niang G."/>
            <person name="Scheremetjew M."/>
            <person name="Finn R."/>
            <person name="Kale V."/>
            <person name="Holt S."/>
            <person name="Cochrane G."/>
            <person name="Meng A."/>
            <person name="Brown T."/>
            <person name="Cohen L."/>
        </authorList>
    </citation>
    <scope>NUCLEOTIDE SEQUENCE</scope>
    <source>
        <strain evidence="2">CCMP2877</strain>
    </source>
</reference>
<dbReference type="EMBL" id="HBGJ01019163">
    <property type="protein sequence ID" value="CAD9253979.1"/>
    <property type="molecule type" value="Transcribed_RNA"/>
</dbReference>
<gene>
    <name evidence="2" type="ORF">PPAR1163_LOCUS12345</name>
    <name evidence="3" type="ORF">PPAR1163_LOCUS12346</name>
</gene>
<sequence length="286" mass="31073">MVLVHIKTGGEAGDEFIVESSVENTNDELIAQIVHVWNLRLRLGQLCGAMMDLAAHGPMKPNDQQGLDEIQEKYSGASIDRGEFYAPDPNGMRTGNGVGPQLTQTFEAVVADARTALDPALARRRQACSAEDLEEKLANMRGAVVMAFPMGLPEFDTVALTLESADGLEGTAASQAVLDPATATLWCAGREFQRGQLVKDRVGRNEKTKVVCKLQKGDAGGPPGREPGISEEERKAMMAHYFKKQEEMKKLAEADEDDYLNSSWADPKALQRNLRGMGSVRAPGLM</sequence>
<dbReference type="GO" id="GO:0003352">
    <property type="term" value="P:regulation of cilium movement"/>
    <property type="evidence" value="ECO:0007669"/>
    <property type="project" value="InterPro"/>
</dbReference>
<protein>
    <submittedName>
        <fullName evidence="2">Uncharacterized protein</fullName>
    </submittedName>
</protein>
<evidence type="ECO:0000256" key="1">
    <source>
        <dbReference type="ARBA" id="ARBA00009619"/>
    </source>
</evidence>
<dbReference type="EMBL" id="HBGJ01019162">
    <property type="protein sequence ID" value="CAD9253978.1"/>
    <property type="molecule type" value="Transcribed_RNA"/>
</dbReference>
<dbReference type="PANTHER" id="PTHR13238:SF0">
    <property type="entry name" value="CILIA- AND FLAGELLA-ASSOCIATED PROTEIN 298"/>
    <property type="match status" value="1"/>
</dbReference>
<dbReference type="InterPro" id="IPR021298">
    <property type="entry name" value="CFAP298"/>
</dbReference>
<name>A0A6U4FW40_9STRA</name>
<proteinExistence type="inferred from homology"/>
<comment type="similarity">
    <text evidence="1">Belongs to the CFAP298 family.</text>
</comment>
<accession>A0A6U4FW40</accession>
<dbReference type="Pfam" id="PF11069">
    <property type="entry name" value="CFAP298"/>
    <property type="match status" value="1"/>
</dbReference>
<evidence type="ECO:0000313" key="3">
    <source>
        <dbReference type="EMBL" id="CAD9253979.1"/>
    </source>
</evidence>